<dbReference type="GO" id="GO:0005085">
    <property type="term" value="F:guanyl-nucleotide exchange factor activity"/>
    <property type="evidence" value="ECO:0007669"/>
    <property type="project" value="UniProtKB-KW"/>
</dbReference>
<feature type="domain" description="Ras-GEF" evidence="3">
    <location>
        <begin position="1"/>
        <end position="106"/>
    </location>
</feature>
<dbReference type="RefSeq" id="XP_014145004.1">
    <property type="nucleotide sequence ID" value="XM_014289529.1"/>
</dbReference>
<keyword evidence="1 2" id="KW-0344">Guanine-nucleotide releasing factor</keyword>
<organism evidence="4 5">
    <name type="scientific">Sphaeroforma arctica JP610</name>
    <dbReference type="NCBI Taxonomy" id="667725"/>
    <lineage>
        <taxon>Eukaryota</taxon>
        <taxon>Ichthyosporea</taxon>
        <taxon>Ichthyophonida</taxon>
        <taxon>Sphaeroforma</taxon>
    </lineage>
</organism>
<dbReference type="Proteomes" id="UP000054560">
    <property type="component" value="Unassembled WGS sequence"/>
</dbReference>
<dbReference type="OrthoDB" id="10254377at2759"/>
<gene>
    <name evidence="4" type="ORF">SARC_16362</name>
</gene>
<dbReference type="GO" id="GO:0007264">
    <property type="term" value="P:small GTPase-mediated signal transduction"/>
    <property type="evidence" value="ECO:0007669"/>
    <property type="project" value="InterPro"/>
</dbReference>
<keyword evidence="5" id="KW-1185">Reference proteome</keyword>
<evidence type="ECO:0000313" key="5">
    <source>
        <dbReference type="Proteomes" id="UP000054560"/>
    </source>
</evidence>
<evidence type="ECO:0000259" key="3">
    <source>
        <dbReference type="PROSITE" id="PS50009"/>
    </source>
</evidence>
<sequence>QQVTLEISHLFGLIRTDELSSCQWESKQKLVKAPRLTVVLERCENLTQLVCKEILSCDSLPVRLGMISFWLNVTTNLLQMGNLPAGMATFAALKSPAVSRLRQTWR</sequence>
<dbReference type="InterPro" id="IPR023578">
    <property type="entry name" value="Ras_GEF_dom_sf"/>
</dbReference>
<accession>A0A0L0F342</accession>
<reference evidence="4 5" key="1">
    <citation type="submission" date="2011-02" db="EMBL/GenBank/DDBJ databases">
        <title>The Genome Sequence of Sphaeroforma arctica JP610.</title>
        <authorList>
            <consortium name="The Broad Institute Genome Sequencing Platform"/>
            <person name="Russ C."/>
            <person name="Cuomo C."/>
            <person name="Young S.K."/>
            <person name="Zeng Q."/>
            <person name="Gargeya S."/>
            <person name="Alvarado L."/>
            <person name="Berlin A."/>
            <person name="Chapman S.B."/>
            <person name="Chen Z."/>
            <person name="Freedman E."/>
            <person name="Gellesch M."/>
            <person name="Goldberg J."/>
            <person name="Griggs A."/>
            <person name="Gujja S."/>
            <person name="Heilman E."/>
            <person name="Heiman D."/>
            <person name="Howarth C."/>
            <person name="Mehta T."/>
            <person name="Neiman D."/>
            <person name="Pearson M."/>
            <person name="Roberts A."/>
            <person name="Saif S."/>
            <person name="Shea T."/>
            <person name="Shenoy N."/>
            <person name="Sisk P."/>
            <person name="Stolte C."/>
            <person name="Sykes S."/>
            <person name="White J."/>
            <person name="Yandava C."/>
            <person name="Burger G."/>
            <person name="Gray M.W."/>
            <person name="Holland P.W.H."/>
            <person name="King N."/>
            <person name="Lang F.B.F."/>
            <person name="Roger A.J."/>
            <person name="Ruiz-Trillo I."/>
            <person name="Haas B."/>
            <person name="Nusbaum C."/>
            <person name="Birren B."/>
        </authorList>
    </citation>
    <scope>NUCLEOTIDE SEQUENCE [LARGE SCALE GENOMIC DNA]</scope>
    <source>
        <strain evidence="4 5">JP610</strain>
    </source>
</reference>
<dbReference type="STRING" id="667725.A0A0L0F342"/>
<dbReference type="InterPro" id="IPR001895">
    <property type="entry name" value="RASGEF_cat_dom"/>
</dbReference>
<dbReference type="PANTHER" id="PTHR23113">
    <property type="entry name" value="GUANINE NUCLEOTIDE EXCHANGE FACTOR"/>
    <property type="match status" value="1"/>
</dbReference>
<dbReference type="PROSITE" id="PS50009">
    <property type="entry name" value="RASGEF_CAT"/>
    <property type="match status" value="1"/>
</dbReference>
<dbReference type="InterPro" id="IPR008937">
    <property type="entry name" value="Ras-like_GEF"/>
</dbReference>
<dbReference type="EMBL" id="KQ249497">
    <property type="protein sequence ID" value="KNC71102.1"/>
    <property type="molecule type" value="Genomic_DNA"/>
</dbReference>
<evidence type="ECO:0000313" key="4">
    <source>
        <dbReference type="EMBL" id="KNC71102.1"/>
    </source>
</evidence>
<dbReference type="InterPro" id="IPR036964">
    <property type="entry name" value="RASGEF_cat_dom_sf"/>
</dbReference>
<name>A0A0L0F342_9EUKA</name>
<evidence type="ECO:0000256" key="2">
    <source>
        <dbReference type="PROSITE-ProRule" id="PRU00168"/>
    </source>
</evidence>
<dbReference type="SUPFAM" id="SSF48366">
    <property type="entry name" value="Ras GEF"/>
    <property type="match status" value="1"/>
</dbReference>
<evidence type="ECO:0000256" key="1">
    <source>
        <dbReference type="ARBA" id="ARBA00022658"/>
    </source>
</evidence>
<dbReference type="PANTHER" id="PTHR23113:SF99">
    <property type="entry name" value="RASGEF DOMAIN-CONTAINING PROTEIN"/>
    <property type="match status" value="1"/>
</dbReference>
<dbReference type="AlphaFoldDB" id="A0A0L0F342"/>
<protein>
    <recommendedName>
        <fullName evidence="3">Ras-GEF domain-containing protein</fullName>
    </recommendedName>
</protein>
<dbReference type="eggNOG" id="KOG3417">
    <property type="taxonomic scope" value="Eukaryota"/>
</dbReference>
<dbReference type="Pfam" id="PF00617">
    <property type="entry name" value="RasGEF"/>
    <property type="match status" value="1"/>
</dbReference>
<dbReference type="GeneID" id="25916866"/>
<dbReference type="Gene3D" id="1.10.840.10">
    <property type="entry name" value="Ras guanine-nucleotide exchange factors catalytic domain"/>
    <property type="match status" value="1"/>
</dbReference>
<feature type="non-terminal residue" evidence="4">
    <location>
        <position position="106"/>
    </location>
</feature>
<proteinExistence type="predicted"/>
<feature type="non-terminal residue" evidence="4">
    <location>
        <position position="1"/>
    </location>
</feature>